<name>B9XAG0_PEDPL</name>
<dbReference type="STRING" id="320771.Cflav_PD5630"/>
<accession>B9XAG0</accession>
<dbReference type="EMBL" id="ABOX02000002">
    <property type="protein sequence ID" value="EEF62995.1"/>
    <property type="molecule type" value="Genomic_DNA"/>
</dbReference>
<evidence type="ECO:0000313" key="2">
    <source>
        <dbReference type="Proteomes" id="UP000003688"/>
    </source>
</evidence>
<evidence type="ECO:0000313" key="1">
    <source>
        <dbReference type="EMBL" id="EEF62995.1"/>
    </source>
</evidence>
<dbReference type="Proteomes" id="UP000003688">
    <property type="component" value="Unassembled WGS sequence"/>
</dbReference>
<protein>
    <submittedName>
        <fullName evidence="1">Uncharacterized protein</fullName>
    </submittedName>
</protein>
<dbReference type="AlphaFoldDB" id="B9XAG0"/>
<keyword evidence="2" id="KW-1185">Reference proteome</keyword>
<dbReference type="RefSeq" id="WP_007412808.1">
    <property type="nucleotide sequence ID" value="NZ_ABOX02000002.1"/>
</dbReference>
<proteinExistence type="predicted"/>
<reference evidence="1 2" key="1">
    <citation type="journal article" date="2011" name="J. Bacteriol.">
        <title>Genome sequence of 'Pedosphaera parvula' Ellin514, an aerobic Verrucomicrobial isolate from pasture soil.</title>
        <authorList>
            <person name="Kant R."/>
            <person name="van Passel M.W."/>
            <person name="Sangwan P."/>
            <person name="Palva A."/>
            <person name="Lucas S."/>
            <person name="Copeland A."/>
            <person name="Lapidus A."/>
            <person name="Glavina Del Rio T."/>
            <person name="Dalin E."/>
            <person name="Tice H."/>
            <person name="Bruce D."/>
            <person name="Goodwin L."/>
            <person name="Pitluck S."/>
            <person name="Chertkov O."/>
            <person name="Larimer F.W."/>
            <person name="Land M.L."/>
            <person name="Hauser L."/>
            <person name="Brettin T.S."/>
            <person name="Detter J.C."/>
            <person name="Han S."/>
            <person name="de Vos W.M."/>
            <person name="Janssen P.H."/>
            <person name="Smidt H."/>
        </authorList>
    </citation>
    <scope>NUCLEOTIDE SEQUENCE [LARGE SCALE GENOMIC DNA]</scope>
    <source>
        <strain evidence="1 2">Ellin514</strain>
    </source>
</reference>
<organism evidence="1 2">
    <name type="scientific">Pedosphaera parvula (strain Ellin514)</name>
    <dbReference type="NCBI Taxonomy" id="320771"/>
    <lineage>
        <taxon>Bacteria</taxon>
        <taxon>Pseudomonadati</taxon>
        <taxon>Verrucomicrobiota</taxon>
        <taxon>Pedosphaerae</taxon>
        <taxon>Pedosphaerales</taxon>
        <taxon>Pedosphaeraceae</taxon>
        <taxon>Pedosphaera</taxon>
    </lineage>
</organism>
<comment type="caution">
    <text evidence="1">The sequence shown here is derived from an EMBL/GenBank/DDBJ whole genome shotgun (WGS) entry which is preliminary data.</text>
</comment>
<gene>
    <name evidence="1" type="ORF">Cflav_PD5630</name>
</gene>
<sequence length="480" mass="52070">MQLKFSDGKIAPLKEAIIRLRLGSYPGYNVLGVNSFTQEQLQPASRLSWSVGGVDIGPLQPIHHRDDRLVLTTIGPALPIPPTQLQLIQRGEQEKVLEAARRLNLAHCWQQPNGLDAPMEGSASYEDGAWPRGACLMLPVGESPCATEQRLIGWLGERLPTLAGVAAEMLNDASRQDRWRFRFHLPNEKSENLVLPLAGSWSLDAREGPEDGCILKQSLGQLIDADLNLLMGQLLDTQGRNIALPRGASFPKRPISVRLANGGATAFCREIEIKIANENNQWNCTVRLMLVDDPRAQRPAHAPLPPRILLAECAQVPAKQNERLFGLKPPAAGALKNLEAELTEAANWSMKPADALLKAARVVPGFVRENEVALYTRLRVGDLVLVQIVDGALPVIVGALHERRNQWEEGDSSADIACAATQIDFGPSAAQSDGARLRLAGGKARLVAPSDAEVKSPRVEIQGQMEVAKAAAFKGEVTVG</sequence>